<feature type="compositionally biased region" description="Low complexity" evidence="8">
    <location>
        <begin position="226"/>
        <end position="236"/>
    </location>
</feature>
<comment type="catalytic activity">
    <reaction evidence="5">
        <text>an acyl-CoA + acetyl-CoA = a 3-oxoacyl-CoA + CoA</text>
        <dbReference type="Rhea" id="RHEA:21564"/>
        <dbReference type="ChEBI" id="CHEBI:57287"/>
        <dbReference type="ChEBI" id="CHEBI:57288"/>
        <dbReference type="ChEBI" id="CHEBI:58342"/>
        <dbReference type="ChEBI" id="CHEBI:90726"/>
        <dbReference type="EC" id="2.3.1.16"/>
    </reaction>
</comment>
<dbReference type="CDD" id="cd00751">
    <property type="entry name" value="thiolase"/>
    <property type="match status" value="1"/>
</dbReference>
<dbReference type="NCBIfam" id="TIGR01930">
    <property type="entry name" value="AcCoA-C-Actrans"/>
    <property type="match status" value="1"/>
</dbReference>
<dbReference type="EMBL" id="CENE01000014">
    <property type="protein sequence ID" value="CEQ41417.1"/>
    <property type="molecule type" value="Genomic_DNA"/>
</dbReference>
<evidence type="ECO:0000256" key="8">
    <source>
        <dbReference type="SAM" id="MobiDB-lite"/>
    </source>
</evidence>
<gene>
    <name evidence="12" type="primary">SPOSA6832_03147</name>
</gene>
<feature type="transmembrane region" description="Helical" evidence="9">
    <location>
        <begin position="408"/>
        <end position="427"/>
    </location>
</feature>
<feature type="non-terminal residue" evidence="12">
    <location>
        <position position="1"/>
    </location>
</feature>
<reference evidence="13" key="1">
    <citation type="submission" date="2015-02" db="EMBL/GenBank/DDBJ databases">
        <authorList>
            <person name="Gon?alves P."/>
        </authorList>
    </citation>
    <scope>NUCLEOTIDE SEQUENCE [LARGE SCALE GENOMIC DNA]</scope>
</reference>
<dbReference type="GO" id="GO:0006635">
    <property type="term" value="P:fatty acid beta-oxidation"/>
    <property type="evidence" value="ECO:0007669"/>
    <property type="project" value="TreeGrafter"/>
</dbReference>
<keyword evidence="9" id="KW-1133">Transmembrane helix</keyword>
<sequence length="428" mass="45221">MSTIISSTLDSIRGTGKSKLLRKSPDDVVITMAMRTPLQRARKGQYKDMSVQELLLAFFKKAIPEMKIEPALIGDICVGTVLPPKAPYDARAAALAAGIPDTVPLQIINRFCSSGLMAVQNISNQIRNGEIDIGLAVGFESMSATPDRGADSFADEVLAHPVARDTQYPMGWTSENVSKDFNISRERMDELAAISQQRAERAQVSGYFDKEILPIEALVVPPAPAATPSSTSSGAPAPAPARVKVTVTKDDGIRPGTTKEKLAKIKSAFPQWGNAATTGGNASQITDGAAAVLLMTRRKAEELGLEILGKHVCTSVAGLPPRIMGIGPSVAIPKVLARAGITQDDVDLWEVNEAFASMFAYMVDVFGLPLDKVNVNGGAIALGHPLGCTGTRQVATGLNEIRRRGGKILVTSMCIGLGMGAAAVFVAE</sequence>
<dbReference type="GO" id="GO:0005777">
    <property type="term" value="C:peroxisome"/>
    <property type="evidence" value="ECO:0007669"/>
    <property type="project" value="TreeGrafter"/>
</dbReference>
<protein>
    <submittedName>
        <fullName evidence="12">SPOSA6832_03147-mRNA-1:cds</fullName>
    </submittedName>
</protein>
<dbReference type="InterPro" id="IPR002155">
    <property type="entry name" value="Thiolase"/>
</dbReference>
<evidence type="ECO:0000313" key="12">
    <source>
        <dbReference type="EMBL" id="CEQ41417.1"/>
    </source>
</evidence>
<accession>A0A0D6EN11</accession>
<dbReference type="PANTHER" id="PTHR43853:SF10">
    <property type="entry name" value="ACETYL-COA C-ACETYLTRANSFERASE"/>
    <property type="match status" value="1"/>
</dbReference>
<dbReference type="InterPro" id="IPR020615">
    <property type="entry name" value="Thiolase_acyl_enz_int_AS"/>
</dbReference>
<feature type="active site" description="Proton acceptor" evidence="6">
    <location>
        <position position="384"/>
    </location>
</feature>
<evidence type="ECO:0000313" key="13">
    <source>
        <dbReference type="Proteomes" id="UP000243876"/>
    </source>
</evidence>
<evidence type="ECO:0000256" key="9">
    <source>
        <dbReference type="SAM" id="Phobius"/>
    </source>
</evidence>
<feature type="active site" description="Acyl-thioester intermediate" evidence="6">
    <location>
        <position position="112"/>
    </location>
</feature>
<dbReference type="PIRSF" id="PIRSF000429">
    <property type="entry name" value="Ac-CoA_Ac_transf"/>
    <property type="match status" value="1"/>
</dbReference>
<dbReference type="Gene3D" id="3.40.47.10">
    <property type="match status" value="2"/>
</dbReference>
<feature type="domain" description="Thiolase N-terminal" evidence="10">
    <location>
        <begin position="28"/>
        <end position="297"/>
    </location>
</feature>
<keyword evidence="4 7" id="KW-0012">Acyltransferase</keyword>
<dbReference type="PROSITE" id="PS00098">
    <property type="entry name" value="THIOLASE_1"/>
    <property type="match status" value="1"/>
</dbReference>
<evidence type="ECO:0000256" key="3">
    <source>
        <dbReference type="ARBA" id="ARBA00022679"/>
    </source>
</evidence>
<dbReference type="GO" id="GO:0010124">
    <property type="term" value="P:phenylacetate catabolic process"/>
    <property type="evidence" value="ECO:0007669"/>
    <property type="project" value="TreeGrafter"/>
</dbReference>
<proteinExistence type="inferred from homology"/>
<dbReference type="Proteomes" id="UP000243876">
    <property type="component" value="Unassembled WGS sequence"/>
</dbReference>
<dbReference type="InterPro" id="IPR020616">
    <property type="entry name" value="Thiolase_N"/>
</dbReference>
<dbReference type="AlphaFoldDB" id="A0A0D6EN11"/>
<dbReference type="Pfam" id="PF02803">
    <property type="entry name" value="Thiolase_C"/>
    <property type="match status" value="1"/>
</dbReference>
<dbReference type="PROSITE" id="PS00737">
    <property type="entry name" value="THIOLASE_2"/>
    <property type="match status" value="1"/>
</dbReference>
<evidence type="ECO:0000256" key="5">
    <source>
        <dbReference type="ARBA" id="ARBA00047605"/>
    </source>
</evidence>
<organism evidence="12 13">
    <name type="scientific">Sporidiobolus salmonicolor</name>
    <name type="common">Yeast-like fungus</name>
    <name type="synonym">Sporobolomyces salmonicolor</name>
    <dbReference type="NCBI Taxonomy" id="5005"/>
    <lineage>
        <taxon>Eukaryota</taxon>
        <taxon>Fungi</taxon>
        <taxon>Dikarya</taxon>
        <taxon>Basidiomycota</taxon>
        <taxon>Pucciniomycotina</taxon>
        <taxon>Microbotryomycetes</taxon>
        <taxon>Sporidiobolales</taxon>
        <taxon>Sporidiobolaceae</taxon>
        <taxon>Sporobolomyces</taxon>
    </lineage>
</organism>
<dbReference type="InterPro" id="IPR050215">
    <property type="entry name" value="Thiolase-like_sf_Thiolase"/>
</dbReference>
<evidence type="ECO:0000256" key="6">
    <source>
        <dbReference type="PIRSR" id="PIRSR000429-1"/>
    </source>
</evidence>
<dbReference type="InterPro" id="IPR016039">
    <property type="entry name" value="Thiolase-like"/>
</dbReference>
<name>A0A0D6EN11_SPOSA</name>
<dbReference type="SUPFAM" id="SSF53901">
    <property type="entry name" value="Thiolase-like"/>
    <property type="match status" value="1"/>
</dbReference>
<dbReference type="InterPro" id="IPR020617">
    <property type="entry name" value="Thiolase_C"/>
</dbReference>
<evidence type="ECO:0000256" key="7">
    <source>
        <dbReference type="RuleBase" id="RU003557"/>
    </source>
</evidence>
<evidence type="ECO:0000256" key="4">
    <source>
        <dbReference type="ARBA" id="ARBA00023315"/>
    </source>
</evidence>
<keyword evidence="9" id="KW-0812">Transmembrane</keyword>
<comment type="pathway">
    <text evidence="1">Lipid metabolism; fatty acid metabolism.</text>
</comment>
<evidence type="ECO:0000256" key="1">
    <source>
        <dbReference type="ARBA" id="ARBA00004872"/>
    </source>
</evidence>
<dbReference type="PANTHER" id="PTHR43853">
    <property type="entry name" value="3-KETOACYL-COA THIOLASE, PEROXISOMAL"/>
    <property type="match status" value="1"/>
</dbReference>
<dbReference type="Pfam" id="PF00108">
    <property type="entry name" value="Thiolase_N"/>
    <property type="match status" value="1"/>
</dbReference>
<comment type="similarity">
    <text evidence="2 7">Belongs to the thiolase-like superfamily. Thiolase family.</text>
</comment>
<feature type="region of interest" description="Disordered" evidence="8">
    <location>
        <begin position="223"/>
        <end position="242"/>
    </location>
</feature>
<evidence type="ECO:0000259" key="11">
    <source>
        <dbReference type="Pfam" id="PF02803"/>
    </source>
</evidence>
<feature type="domain" description="Thiolase C-terminal" evidence="11">
    <location>
        <begin position="307"/>
        <end position="425"/>
    </location>
</feature>
<dbReference type="GO" id="GO:0003988">
    <property type="term" value="F:acetyl-CoA C-acyltransferase activity"/>
    <property type="evidence" value="ECO:0007669"/>
    <property type="project" value="UniProtKB-EC"/>
</dbReference>
<evidence type="ECO:0000256" key="2">
    <source>
        <dbReference type="ARBA" id="ARBA00010982"/>
    </source>
</evidence>
<keyword evidence="9" id="KW-0472">Membrane</keyword>
<evidence type="ECO:0000259" key="10">
    <source>
        <dbReference type="Pfam" id="PF00108"/>
    </source>
</evidence>
<feature type="active site" description="Proton acceptor" evidence="6">
    <location>
        <position position="414"/>
    </location>
</feature>
<keyword evidence="3 7" id="KW-0808">Transferase</keyword>
<dbReference type="OrthoDB" id="5404651at2759"/>
<keyword evidence="13" id="KW-1185">Reference proteome</keyword>
<dbReference type="InterPro" id="IPR020613">
    <property type="entry name" value="Thiolase_CS"/>
</dbReference>